<dbReference type="Pfam" id="PF05036">
    <property type="entry name" value="SPOR"/>
    <property type="match status" value="1"/>
</dbReference>
<gene>
    <name evidence="3" type="ORF">MNBD_GAMMA24-1997</name>
</gene>
<dbReference type="PROSITE" id="PS51724">
    <property type="entry name" value="SPOR"/>
    <property type="match status" value="1"/>
</dbReference>
<reference evidence="3" key="1">
    <citation type="submission" date="2018-06" db="EMBL/GenBank/DDBJ databases">
        <authorList>
            <person name="Zhirakovskaya E."/>
        </authorList>
    </citation>
    <scope>NUCLEOTIDE SEQUENCE</scope>
</reference>
<keyword evidence="1" id="KW-1133">Transmembrane helix</keyword>
<keyword evidence="3" id="KW-0132">Cell division</keyword>
<dbReference type="EMBL" id="UOFZ01000173">
    <property type="protein sequence ID" value="VAX14365.1"/>
    <property type="molecule type" value="Genomic_DNA"/>
</dbReference>
<name>A0A3B1C6N3_9ZZZZ</name>
<dbReference type="GO" id="GO:0042834">
    <property type="term" value="F:peptidoglycan binding"/>
    <property type="evidence" value="ECO:0007669"/>
    <property type="project" value="InterPro"/>
</dbReference>
<sequence>MPKDYAKTSRPENHRALPGWVWLLAGLILGLFVALLIYINNNTAKDHKTDLSTTLNRMFDKGAKITREAKEKTKAKVAKAIRETRPKFDFYTILPELEVAIPEEELIKKARSSKRTSSRESDSRYILQAGSFRNPAQADRLKAQLALQGIVANIQSVKINDKDIWYRVRIGPLHNIASLNRTRKRLRENNIASIVVKEKK</sequence>
<dbReference type="Gene3D" id="3.30.70.1070">
    <property type="entry name" value="Sporulation related repeat"/>
    <property type="match status" value="1"/>
</dbReference>
<evidence type="ECO:0000256" key="1">
    <source>
        <dbReference type="SAM" id="Phobius"/>
    </source>
</evidence>
<feature type="domain" description="SPOR" evidence="2">
    <location>
        <begin position="119"/>
        <end position="199"/>
    </location>
</feature>
<dbReference type="PANTHER" id="PTHR38687">
    <property type="entry name" value="CELL DIVISION PROTEIN DEDD-RELATED"/>
    <property type="match status" value="1"/>
</dbReference>
<feature type="transmembrane region" description="Helical" evidence="1">
    <location>
        <begin position="20"/>
        <end position="39"/>
    </location>
</feature>
<dbReference type="InterPro" id="IPR052521">
    <property type="entry name" value="Cell_div_SPOR-domain"/>
</dbReference>
<dbReference type="InterPro" id="IPR007730">
    <property type="entry name" value="SPOR-like_dom"/>
</dbReference>
<dbReference type="SUPFAM" id="SSF110997">
    <property type="entry name" value="Sporulation related repeat"/>
    <property type="match status" value="1"/>
</dbReference>
<keyword evidence="1" id="KW-0472">Membrane</keyword>
<dbReference type="GO" id="GO:0051301">
    <property type="term" value="P:cell division"/>
    <property type="evidence" value="ECO:0007669"/>
    <property type="project" value="UniProtKB-KW"/>
</dbReference>
<evidence type="ECO:0000259" key="2">
    <source>
        <dbReference type="PROSITE" id="PS51724"/>
    </source>
</evidence>
<keyword evidence="1" id="KW-0812">Transmembrane</keyword>
<keyword evidence="3" id="KW-0131">Cell cycle</keyword>
<organism evidence="3">
    <name type="scientific">hydrothermal vent metagenome</name>
    <dbReference type="NCBI Taxonomy" id="652676"/>
    <lineage>
        <taxon>unclassified sequences</taxon>
        <taxon>metagenomes</taxon>
        <taxon>ecological metagenomes</taxon>
    </lineage>
</organism>
<protein>
    <submittedName>
        <fullName evidence="3">Cell division protein FtsN</fullName>
    </submittedName>
</protein>
<proteinExistence type="predicted"/>
<accession>A0A3B1C6N3</accession>
<evidence type="ECO:0000313" key="3">
    <source>
        <dbReference type="EMBL" id="VAX14365.1"/>
    </source>
</evidence>
<dbReference type="AlphaFoldDB" id="A0A3B1C6N3"/>
<dbReference type="InterPro" id="IPR036680">
    <property type="entry name" value="SPOR-like_sf"/>
</dbReference>
<dbReference type="PANTHER" id="PTHR38687:SF2">
    <property type="entry name" value="CELL DIVISION PROTEIN FTSN"/>
    <property type="match status" value="1"/>
</dbReference>